<dbReference type="AlphaFoldDB" id="A0AAV3Z5K1"/>
<evidence type="ECO:0000313" key="2">
    <source>
        <dbReference type="EMBL" id="GFN90583.1"/>
    </source>
</evidence>
<gene>
    <name evidence="2" type="ORF">PoB_001708900</name>
</gene>
<sequence length="99" mass="11213">MHDSFPDDHPESQFPNASPDSLSVTLVDDSSEFFGYVDLDHNPVHGPCHSPLIYLRHNPLPDPRHNPFLSPPYPSPWFCHTLPDPRGNLLPYPFSLILS</sequence>
<dbReference type="EMBL" id="BLXT01002056">
    <property type="protein sequence ID" value="GFN90583.1"/>
    <property type="molecule type" value="Genomic_DNA"/>
</dbReference>
<feature type="compositionally biased region" description="Basic and acidic residues" evidence="1">
    <location>
        <begin position="1"/>
        <end position="11"/>
    </location>
</feature>
<evidence type="ECO:0000313" key="3">
    <source>
        <dbReference type="Proteomes" id="UP000735302"/>
    </source>
</evidence>
<evidence type="ECO:0000256" key="1">
    <source>
        <dbReference type="SAM" id="MobiDB-lite"/>
    </source>
</evidence>
<feature type="region of interest" description="Disordered" evidence="1">
    <location>
        <begin position="1"/>
        <end position="21"/>
    </location>
</feature>
<protein>
    <submittedName>
        <fullName evidence="2">Uncharacterized protein</fullName>
    </submittedName>
</protein>
<dbReference type="Proteomes" id="UP000735302">
    <property type="component" value="Unassembled WGS sequence"/>
</dbReference>
<organism evidence="2 3">
    <name type="scientific">Plakobranchus ocellatus</name>
    <dbReference type="NCBI Taxonomy" id="259542"/>
    <lineage>
        <taxon>Eukaryota</taxon>
        <taxon>Metazoa</taxon>
        <taxon>Spiralia</taxon>
        <taxon>Lophotrochozoa</taxon>
        <taxon>Mollusca</taxon>
        <taxon>Gastropoda</taxon>
        <taxon>Heterobranchia</taxon>
        <taxon>Euthyneura</taxon>
        <taxon>Panpulmonata</taxon>
        <taxon>Sacoglossa</taxon>
        <taxon>Placobranchoidea</taxon>
        <taxon>Plakobranchidae</taxon>
        <taxon>Plakobranchus</taxon>
    </lineage>
</organism>
<comment type="caution">
    <text evidence="2">The sequence shown here is derived from an EMBL/GenBank/DDBJ whole genome shotgun (WGS) entry which is preliminary data.</text>
</comment>
<proteinExistence type="predicted"/>
<reference evidence="2 3" key="1">
    <citation type="journal article" date="2021" name="Elife">
        <title>Chloroplast acquisition without the gene transfer in kleptoplastic sea slugs, Plakobranchus ocellatus.</title>
        <authorList>
            <person name="Maeda T."/>
            <person name="Takahashi S."/>
            <person name="Yoshida T."/>
            <person name="Shimamura S."/>
            <person name="Takaki Y."/>
            <person name="Nagai Y."/>
            <person name="Toyoda A."/>
            <person name="Suzuki Y."/>
            <person name="Arimoto A."/>
            <person name="Ishii H."/>
            <person name="Satoh N."/>
            <person name="Nishiyama T."/>
            <person name="Hasebe M."/>
            <person name="Maruyama T."/>
            <person name="Minagawa J."/>
            <person name="Obokata J."/>
            <person name="Shigenobu S."/>
        </authorList>
    </citation>
    <scope>NUCLEOTIDE SEQUENCE [LARGE SCALE GENOMIC DNA]</scope>
</reference>
<keyword evidence="3" id="KW-1185">Reference proteome</keyword>
<accession>A0AAV3Z5K1</accession>
<name>A0AAV3Z5K1_9GAST</name>